<dbReference type="GO" id="GO:0003723">
    <property type="term" value="F:RNA binding"/>
    <property type="evidence" value="ECO:0007669"/>
    <property type="project" value="UniProtKB-KW"/>
</dbReference>
<evidence type="ECO:0000256" key="6">
    <source>
        <dbReference type="ARBA" id="ARBA00022884"/>
    </source>
</evidence>
<keyword evidence="3 11" id="KW-0436">Ligase</keyword>
<dbReference type="InterPro" id="IPR036986">
    <property type="entry name" value="S4_RNA-bd_sf"/>
</dbReference>
<dbReference type="GO" id="GO:0004831">
    <property type="term" value="F:tyrosine-tRNA ligase activity"/>
    <property type="evidence" value="ECO:0007669"/>
    <property type="project" value="UniProtKB-UniRule"/>
</dbReference>
<dbReference type="OMA" id="YMMAKDS"/>
<evidence type="ECO:0000256" key="7">
    <source>
        <dbReference type="ARBA" id="ARBA00022917"/>
    </source>
</evidence>
<feature type="binding site" evidence="11">
    <location>
        <position position="173"/>
    </location>
    <ligand>
        <name>L-tyrosine</name>
        <dbReference type="ChEBI" id="CHEBI:58315"/>
    </ligand>
</feature>
<dbReference type="Proteomes" id="UP000192095">
    <property type="component" value="Chromosome"/>
</dbReference>
<feature type="domain" description="RNA-binding S4" evidence="13">
    <location>
        <begin position="353"/>
        <end position="415"/>
    </location>
</feature>
<keyword evidence="6 12" id="KW-0694">RNA-binding</keyword>
<evidence type="ECO:0000313" key="25">
    <source>
        <dbReference type="Proteomes" id="UP000192095"/>
    </source>
</evidence>
<evidence type="ECO:0000313" key="15">
    <source>
        <dbReference type="EMBL" id="ARD98056.1"/>
    </source>
</evidence>
<dbReference type="PROSITE" id="PS00178">
    <property type="entry name" value="AA_TRNA_LIGASE_I"/>
    <property type="match status" value="1"/>
</dbReference>
<dbReference type="InterPro" id="IPR002305">
    <property type="entry name" value="aa-tRNA-synth_Ic"/>
</dbReference>
<dbReference type="Gene3D" id="1.10.240.10">
    <property type="entry name" value="Tyrosyl-Transfer RNA Synthetase"/>
    <property type="match status" value="1"/>
</dbReference>
<reference evidence="14" key="7">
    <citation type="submission" date="2023-09" db="EMBL/GenBank/DDBJ databases">
        <title>Complete Genomes and Methylome analysis of Lactococcus lactis subs lactis strains.</title>
        <authorList>
            <person name="Fomenkov A."/>
            <person name="McDonnell B."/>
            <person name="Sun L."/>
            <person name="Van Sinderen D."/>
            <person name="Roberts R.J."/>
        </authorList>
    </citation>
    <scope>NUCLEOTIDE SEQUENCE</scope>
    <source>
        <strain evidence="14">229</strain>
    </source>
</reference>
<evidence type="ECO:0000256" key="2">
    <source>
        <dbReference type="ARBA" id="ARBA00022490"/>
    </source>
</evidence>
<protein>
    <recommendedName>
        <fullName evidence="11">Tyrosine--tRNA ligase</fullName>
        <ecNumber evidence="11">6.1.1.1</ecNumber>
    </recommendedName>
    <alternativeName>
        <fullName evidence="11">Tyrosyl-tRNA synthetase</fullName>
        <shortName evidence="11">TyrRS</shortName>
    </alternativeName>
</protein>
<evidence type="ECO:0000256" key="10">
    <source>
        <dbReference type="ARBA" id="ARBA00060965"/>
    </source>
</evidence>
<dbReference type="Proteomes" id="UP000663169">
    <property type="component" value="Chromosome"/>
</dbReference>
<dbReference type="SMR" id="A0A0A7SXV8"/>
<keyword evidence="8 11" id="KW-0030">Aminoacyl-tRNA synthetase</keyword>
<evidence type="ECO:0000256" key="1">
    <source>
        <dbReference type="ARBA" id="ARBA00004496"/>
    </source>
</evidence>
<evidence type="ECO:0000313" key="16">
    <source>
        <dbReference type="EMBL" id="ARE12699.1"/>
    </source>
</evidence>
<feature type="binding site" evidence="11">
    <location>
        <position position="169"/>
    </location>
    <ligand>
        <name>L-tyrosine</name>
        <dbReference type="ChEBI" id="CHEBI:58315"/>
    </ligand>
</feature>
<dbReference type="EMBL" id="CP015902">
    <property type="protein sequence ID" value="ARE20042.1"/>
    <property type="molecule type" value="Genomic_DNA"/>
</dbReference>
<evidence type="ECO:0000256" key="5">
    <source>
        <dbReference type="ARBA" id="ARBA00022840"/>
    </source>
</evidence>
<reference evidence="18 21" key="1">
    <citation type="submission" date="2015-01" db="EMBL/GenBank/DDBJ databases">
        <title>Lactococcus lactis subsp.lactis JCM 5805 whole genome shotgun sequence.</title>
        <authorList>
            <person name="Fujii T."/>
            <person name="Tomita Y."/>
            <person name="Ikushima S."/>
            <person name="Fujiwara D."/>
        </authorList>
    </citation>
    <scope>NUCLEOTIDE SEQUENCE [LARGE SCALE GENOMIC DNA]</scope>
    <source>
        <strain evidence="18 21">JCM 5805</strain>
    </source>
</reference>
<dbReference type="InterPro" id="IPR002942">
    <property type="entry name" value="S4_RNA-bd"/>
</dbReference>
<evidence type="ECO:0000313" key="22">
    <source>
        <dbReference type="Proteomes" id="UP000053719"/>
    </source>
</evidence>
<evidence type="ECO:0000313" key="17">
    <source>
        <dbReference type="EMBL" id="ARE20042.1"/>
    </source>
</evidence>
<dbReference type="Proteomes" id="UP000031847">
    <property type="component" value="Unassembled WGS sequence"/>
</dbReference>
<dbReference type="InterPro" id="IPR054608">
    <property type="entry name" value="SYY-like_C"/>
</dbReference>
<dbReference type="GO" id="GO:0005524">
    <property type="term" value="F:ATP binding"/>
    <property type="evidence" value="ECO:0007669"/>
    <property type="project" value="UniProtKB-UniRule"/>
</dbReference>
<comment type="similarity">
    <text evidence="10 11">Belongs to the class-I aminoacyl-tRNA synthetase family. TyrS type 1 subfamily.</text>
</comment>
<dbReference type="GO" id="GO:0005829">
    <property type="term" value="C:cytosol"/>
    <property type="evidence" value="ECO:0007669"/>
    <property type="project" value="TreeGrafter"/>
</dbReference>
<dbReference type="EMBL" id="CP090823">
    <property type="protein sequence ID" value="ARD95375.1"/>
    <property type="molecule type" value="Genomic_DNA"/>
</dbReference>
<evidence type="ECO:0000313" key="14">
    <source>
        <dbReference type="EMBL" id="ARD95375.1"/>
    </source>
</evidence>
<evidence type="ECO:0000256" key="12">
    <source>
        <dbReference type="PROSITE-ProRule" id="PRU00182"/>
    </source>
</evidence>
<reference evidence="19" key="4">
    <citation type="journal article" date="2017" name="Genome Announc.">
        <title>Draft Genome Sequences of 24 Lactococcus lactis Strains.</title>
        <authorList>
            <person name="Backus L."/>
            <person name="Wels M."/>
            <person name="Boekhorst J."/>
            <person name="Dijkstra A.R."/>
            <person name="Beerthuyzen M."/>
            <person name="Kelly W.J."/>
            <person name="Siezen R.J."/>
            <person name="van Hijum S.A."/>
            <person name="Bachmann H."/>
        </authorList>
    </citation>
    <scope>NUCLEOTIDE SEQUENCE</scope>
    <source>
        <strain evidence="19">M20</strain>
    </source>
</reference>
<evidence type="ECO:0000256" key="11">
    <source>
        <dbReference type="HAMAP-Rule" id="MF_02006"/>
    </source>
</evidence>
<dbReference type="FunFam" id="3.40.50.620:FF:000008">
    <property type="entry name" value="Tyrosine--tRNA ligase"/>
    <property type="match status" value="1"/>
</dbReference>
<dbReference type="InterPro" id="IPR024107">
    <property type="entry name" value="Tyr-tRNA-ligase_bac_1"/>
</dbReference>
<feature type="binding site" evidence="11">
    <location>
        <position position="232"/>
    </location>
    <ligand>
        <name>ATP</name>
        <dbReference type="ChEBI" id="CHEBI:30616"/>
    </ligand>
</feature>
<dbReference type="SUPFAM" id="SSF52374">
    <property type="entry name" value="Nucleotidylyl transferase"/>
    <property type="match status" value="1"/>
</dbReference>
<dbReference type="Proteomes" id="UP000053719">
    <property type="component" value="Unassembled WGS sequence"/>
</dbReference>
<evidence type="ECO:0000313" key="23">
    <source>
        <dbReference type="Proteomes" id="UP000192067"/>
    </source>
</evidence>
<dbReference type="EMBL" id="CP015904">
    <property type="protein sequence ID" value="ARE12699.1"/>
    <property type="molecule type" value="Genomic_DNA"/>
</dbReference>
<dbReference type="InterPro" id="IPR014729">
    <property type="entry name" value="Rossmann-like_a/b/a_fold"/>
</dbReference>
<evidence type="ECO:0000313" key="24">
    <source>
        <dbReference type="Proteomes" id="UP000192085"/>
    </source>
</evidence>
<dbReference type="EMBL" id="CP031926">
    <property type="protein sequence ID" value="QRZ34131.1"/>
    <property type="molecule type" value="Genomic_DNA"/>
</dbReference>
<comment type="subunit">
    <text evidence="11">Homodimer.</text>
</comment>
<dbReference type="SMART" id="SM00363">
    <property type="entry name" value="S4"/>
    <property type="match status" value="1"/>
</dbReference>
<sequence>MNIFDELKARGLVFQTTDEAALSKALTEDMVSYYVGYDPTADSLHLGNLVLILTMKRLQMAGHKPYALVGGATGLIGDPSFKDSERSLQTKDTVTKWSGKIRSQLERFLDFENGENKAEMTNNYNWFENLTFIDFLRDVGKHFTVNYMISKDSVKSRMESGISYTEFAYQIMQGYDFYELNQLHNVTLQLGGSDQWGNMTAGTELLRRKANKQGHVITIPLITDSTGKKFGKSEGNAIWLDADKTSPYEMYQFWLNVDDADAVKMLKIFTFLSLEEIAEIEEQFEAARHERLAQKVLAREVVSLVHGKAAYEQAVKTSEILFGGGDLRQLDAKSILTGLKAAPQHQVTDDEDLTLVELLISAGIAPSKRQAREDITNGAIYINGERVQALDYVITDSDKIENRLTVIRRGKKKNFVLTY</sequence>
<dbReference type="Pfam" id="PF00579">
    <property type="entry name" value="tRNA-synt_1b"/>
    <property type="match status" value="1"/>
</dbReference>
<dbReference type="EMBL" id="BBSI01000040">
    <property type="protein sequence ID" value="GAM81430.1"/>
    <property type="molecule type" value="Genomic_DNA"/>
</dbReference>
<keyword evidence="7 11" id="KW-0648">Protein biosynthesis</keyword>
<dbReference type="InterPro" id="IPR001412">
    <property type="entry name" value="aa-tRNA-synth_I_CS"/>
</dbReference>
<reference evidence="23 24" key="3">
    <citation type="journal article" date="2017" name="BMC Genomics">
        <title>Comparative and functional genomics of the Lactococcus lactis taxon; insights into evolution and niche adaptation.</title>
        <authorList>
            <person name="Kelleher P."/>
            <person name="Bottacini F."/>
            <person name="Mahony J."/>
            <person name="Kilcawley K.N."/>
            <person name="van Sinderen D."/>
        </authorList>
    </citation>
    <scope>NUCLEOTIDE SEQUENCE [LARGE SCALE GENOMIC DNA]</scope>
    <source>
        <strain evidence="15 24">275</strain>
        <strain evidence="17 25">UC06</strain>
        <strain evidence="16 23">UC11</strain>
    </source>
</reference>
<feature type="short sequence motif" description="'HIGH' region" evidence="11">
    <location>
        <begin position="39"/>
        <end position="48"/>
    </location>
</feature>
<dbReference type="InterPro" id="IPR024088">
    <property type="entry name" value="Tyr-tRNA-ligase_bac-type"/>
</dbReference>
<dbReference type="PANTHER" id="PTHR11766">
    <property type="entry name" value="TYROSYL-TRNA SYNTHETASE"/>
    <property type="match status" value="1"/>
</dbReference>
<dbReference type="EMBL" id="CP015897">
    <property type="protein sequence ID" value="ARD98056.1"/>
    <property type="molecule type" value="Genomic_DNA"/>
</dbReference>
<evidence type="ECO:0000259" key="13">
    <source>
        <dbReference type="SMART" id="SM00363"/>
    </source>
</evidence>
<keyword evidence="5 11" id="KW-0067">ATP-binding</keyword>
<feature type="short sequence motif" description="'KMSKS' region" evidence="11">
    <location>
        <begin position="229"/>
        <end position="233"/>
    </location>
</feature>
<dbReference type="FunFam" id="1.10.240.10:FF:000001">
    <property type="entry name" value="Tyrosine--tRNA ligase"/>
    <property type="match status" value="1"/>
</dbReference>
<keyword evidence="2 11" id="KW-0963">Cytoplasm</keyword>
<accession>A0A0A7SXV8</accession>
<dbReference type="CDD" id="cd00805">
    <property type="entry name" value="TyrRS_core"/>
    <property type="match status" value="1"/>
</dbReference>
<evidence type="ECO:0000256" key="3">
    <source>
        <dbReference type="ARBA" id="ARBA00022598"/>
    </source>
</evidence>
<dbReference type="Proteomes" id="UP001055586">
    <property type="component" value="Chromosome"/>
</dbReference>
<evidence type="ECO:0000256" key="8">
    <source>
        <dbReference type="ARBA" id="ARBA00023146"/>
    </source>
</evidence>
<dbReference type="Pfam" id="PF22421">
    <property type="entry name" value="SYY_C-terminal"/>
    <property type="match status" value="1"/>
</dbReference>
<reference evidence="17" key="6">
    <citation type="submission" date="2023-07" db="EMBL/GenBank/DDBJ databases">
        <authorList>
            <person name="McDonnell B."/>
        </authorList>
    </citation>
    <scope>NUCLEOTIDE SEQUENCE</scope>
    <source>
        <strain evidence="20">223</strain>
        <strain evidence="17">UC06</strain>
    </source>
</reference>
<evidence type="ECO:0000313" key="21">
    <source>
        <dbReference type="Proteomes" id="UP000031847"/>
    </source>
</evidence>
<dbReference type="EMBL" id="LKLU01000102">
    <property type="protein sequence ID" value="KSU19682.1"/>
    <property type="molecule type" value="Genomic_DNA"/>
</dbReference>
<dbReference type="AlphaFoldDB" id="A0A0A7SXV8"/>
<organism evidence="18 21">
    <name type="scientific">Lactococcus lactis subsp. lactis</name>
    <name type="common">Streptococcus lactis</name>
    <dbReference type="NCBI Taxonomy" id="1360"/>
    <lineage>
        <taxon>Bacteria</taxon>
        <taxon>Bacillati</taxon>
        <taxon>Bacillota</taxon>
        <taxon>Bacilli</taxon>
        <taxon>Lactobacillales</taxon>
        <taxon>Streptococcaceae</taxon>
        <taxon>Lactococcus</taxon>
    </lineage>
</organism>
<dbReference type="HAMAP" id="MF_02006">
    <property type="entry name" value="Tyr_tRNA_synth_type1"/>
    <property type="match status" value="1"/>
</dbReference>
<dbReference type="GO" id="GO:0006437">
    <property type="term" value="P:tyrosyl-tRNA aminoacylation"/>
    <property type="evidence" value="ECO:0007669"/>
    <property type="project" value="UniProtKB-UniRule"/>
</dbReference>
<proteinExistence type="inferred from homology"/>
<comment type="catalytic activity">
    <reaction evidence="9 11">
        <text>tRNA(Tyr) + L-tyrosine + ATP = L-tyrosyl-tRNA(Tyr) + AMP + diphosphate + H(+)</text>
        <dbReference type="Rhea" id="RHEA:10220"/>
        <dbReference type="Rhea" id="RHEA-COMP:9706"/>
        <dbReference type="Rhea" id="RHEA-COMP:9707"/>
        <dbReference type="ChEBI" id="CHEBI:15378"/>
        <dbReference type="ChEBI" id="CHEBI:30616"/>
        <dbReference type="ChEBI" id="CHEBI:33019"/>
        <dbReference type="ChEBI" id="CHEBI:58315"/>
        <dbReference type="ChEBI" id="CHEBI:78442"/>
        <dbReference type="ChEBI" id="CHEBI:78536"/>
        <dbReference type="ChEBI" id="CHEBI:456215"/>
        <dbReference type="EC" id="6.1.1.1"/>
    </reaction>
</comment>
<comment type="function">
    <text evidence="11">Catalyzes the attachment of tyrosine to tRNA(Tyr) in a two-step reaction: tyrosine is first activated by ATP to form Tyr-AMP and then transferred to the acceptor end of tRNA(Tyr).</text>
</comment>
<evidence type="ECO:0000313" key="18">
    <source>
        <dbReference type="EMBL" id="GAM81430.1"/>
    </source>
</evidence>
<reference evidence="22" key="2">
    <citation type="submission" date="2015-10" db="EMBL/GenBank/DDBJ databases">
        <title>Draft Genome Sequences of 11 Lactococcus lactis subspecies cremoris strains.</title>
        <authorList>
            <person name="Wels M."/>
            <person name="Backus L."/>
            <person name="Boekhorst J."/>
            <person name="Dijkstra A."/>
            <person name="Beerthuizen M."/>
            <person name="Kelly W."/>
            <person name="Siezen R."/>
            <person name="Bachmann H."/>
            <person name="Van Hijum S."/>
        </authorList>
    </citation>
    <scope>NUCLEOTIDE SEQUENCE [LARGE SCALE GENOMIC DNA]</scope>
    <source>
        <strain evidence="22">M20</strain>
    </source>
</reference>
<reference evidence="20" key="5">
    <citation type="journal article" date="2020" name="Mol. Microbiol.">
        <title>The CWPS Rubik's cube: Linking diversity of cell wall polysaccharide structures with the encoded biosynthetic machinery of selected Lactococcus lactis strains.</title>
        <authorList>
            <person name="Mahony J."/>
            <person name="Frantzen C."/>
            <person name="Vinogradov E."/>
            <person name="Sadovskaya I."/>
            <person name="Theodorou I."/>
            <person name="Kelleher P."/>
            <person name="Chapot-Chartier M.P."/>
            <person name="Cambillau C."/>
            <person name="Holo H."/>
            <person name="van Sinderen D."/>
        </authorList>
    </citation>
    <scope>NUCLEOTIDE SEQUENCE</scope>
    <source>
        <strain evidence="20">223</strain>
    </source>
</reference>
<evidence type="ECO:0000256" key="9">
    <source>
        <dbReference type="ARBA" id="ARBA00048248"/>
    </source>
</evidence>
<dbReference type="PANTHER" id="PTHR11766:SF0">
    <property type="entry name" value="TYROSINE--TRNA LIGASE, MITOCHONDRIAL"/>
    <property type="match status" value="1"/>
</dbReference>
<evidence type="ECO:0000256" key="4">
    <source>
        <dbReference type="ARBA" id="ARBA00022741"/>
    </source>
</evidence>
<dbReference type="Gene3D" id="3.40.50.620">
    <property type="entry name" value="HUPs"/>
    <property type="match status" value="1"/>
</dbReference>
<dbReference type="NCBIfam" id="TIGR00234">
    <property type="entry name" value="tyrS"/>
    <property type="match status" value="1"/>
</dbReference>
<gene>
    <name evidence="11 14" type="primary">tyrS</name>
    <name evidence="18" type="ORF">JCM5805K_2554</name>
    <name evidence="20" type="ORF">LL223_0469</name>
    <name evidence="14" type="ORF">LL229_0486</name>
    <name evidence="15" type="ORF">LL275_0420</name>
    <name evidence="17" type="ORF">LLUC06_0495</name>
    <name evidence="16" type="ORF">LLUC11_0363</name>
    <name evidence="19" type="ORF">M20_1922</name>
</gene>
<dbReference type="RefSeq" id="WP_003131599.1">
    <property type="nucleotide sequence ID" value="NZ_BAABQR010000003.1"/>
</dbReference>
<keyword evidence="4 11" id="KW-0547">Nucleotide-binding</keyword>
<feature type="binding site" evidence="11">
    <location>
        <position position="34"/>
    </location>
    <ligand>
        <name>L-tyrosine</name>
        <dbReference type="ChEBI" id="CHEBI:58315"/>
    </ligand>
</feature>
<evidence type="ECO:0000313" key="20">
    <source>
        <dbReference type="EMBL" id="QRZ34131.1"/>
    </source>
</evidence>
<dbReference type="PROSITE" id="PS50889">
    <property type="entry name" value="S4"/>
    <property type="match status" value="1"/>
</dbReference>
<dbReference type="CDD" id="cd00165">
    <property type="entry name" value="S4"/>
    <property type="match status" value="1"/>
</dbReference>
<dbReference type="Proteomes" id="UP000192085">
    <property type="component" value="Chromosome"/>
</dbReference>
<comment type="subcellular location">
    <subcellularLocation>
        <location evidence="1 11">Cytoplasm</location>
    </subcellularLocation>
</comment>
<dbReference type="SUPFAM" id="SSF55174">
    <property type="entry name" value="Alpha-L RNA-binding motif"/>
    <property type="match status" value="1"/>
</dbReference>
<name>A0A0A7SXV8_LACLL</name>
<dbReference type="PATRIC" id="fig|1360.102.peg.1998"/>
<dbReference type="Gene3D" id="3.10.290.10">
    <property type="entry name" value="RNA-binding S4 domain"/>
    <property type="match status" value="1"/>
</dbReference>
<dbReference type="InterPro" id="IPR002307">
    <property type="entry name" value="Tyr-tRNA-ligase"/>
</dbReference>
<dbReference type="EC" id="6.1.1.1" evidence="11"/>
<dbReference type="Proteomes" id="UP000192067">
    <property type="component" value="Chromosome"/>
</dbReference>
<dbReference type="PRINTS" id="PR01040">
    <property type="entry name" value="TRNASYNTHTYR"/>
</dbReference>
<evidence type="ECO:0000313" key="19">
    <source>
        <dbReference type="EMBL" id="KSU19682.1"/>
    </source>
</evidence>
<dbReference type="GO" id="GO:0042803">
    <property type="term" value="F:protein homodimerization activity"/>
    <property type="evidence" value="ECO:0007669"/>
    <property type="project" value="UniProtKB-ARBA"/>
</dbReference>